<organism evidence="4 5">
    <name type="scientific">Castilleja foliolosa</name>
    <dbReference type="NCBI Taxonomy" id="1961234"/>
    <lineage>
        <taxon>Eukaryota</taxon>
        <taxon>Viridiplantae</taxon>
        <taxon>Streptophyta</taxon>
        <taxon>Embryophyta</taxon>
        <taxon>Tracheophyta</taxon>
        <taxon>Spermatophyta</taxon>
        <taxon>Magnoliopsida</taxon>
        <taxon>eudicotyledons</taxon>
        <taxon>Gunneridae</taxon>
        <taxon>Pentapetalae</taxon>
        <taxon>asterids</taxon>
        <taxon>lamiids</taxon>
        <taxon>Lamiales</taxon>
        <taxon>Orobanchaceae</taxon>
        <taxon>Pedicularideae</taxon>
        <taxon>Castillejinae</taxon>
        <taxon>Castilleja</taxon>
    </lineage>
</organism>
<dbReference type="FunFam" id="2.40.70.10:FF:000013">
    <property type="entry name" value="Aspartyl protease AED1"/>
    <property type="match status" value="1"/>
</dbReference>
<name>A0ABD3E4K7_9LAMI</name>
<dbReference type="InterPro" id="IPR033121">
    <property type="entry name" value="PEPTIDASE_A1"/>
</dbReference>
<dbReference type="Proteomes" id="UP001632038">
    <property type="component" value="Unassembled WGS sequence"/>
</dbReference>
<evidence type="ECO:0000313" key="5">
    <source>
        <dbReference type="Proteomes" id="UP001632038"/>
    </source>
</evidence>
<dbReference type="EMBL" id="JAVIJP010000007">
    <property type="protein sequence ID" value="KAL3649064.1"/>
    <property type="molecule type" value="Genomic_DNA"/>
</dbReference>
<dbReference type="InterPro" id="IPR032861">
    <property type="entry name" value="TAXi_N"/>
</dbReference>
<dbReference type="Pfam" id="PF14541">
    <property type="entry name" value="TAXi_C"/>
    <property type="match status" value="1"/>
</dbReference>
<evidence type="ECO:0000256" key="2">
    <source>
        <dbReference type="PIRSR" id="PIRSR601461-1"/>
    </source>
</evidence>
<comment type="similarity">
    <text evidence="1">Belongs to the peptidase A1 family.</text>
</comment>
<dbReference type="InterPro" id="IPR032799">
    <property type="entry name" value="TAXi_C"/>
</dbReference>
<proteinExistence type="inferred from homology"/>
<dbReference type="AlphaFoldDB" id="A0ABD3E4K7"/>
<dbReference type="Gene3D" id="2.40.70.10">
    <property type="entry name" value="Acid Proteases"/>
    <property type="match status" value="3"/>
</dbReference>
<dbReference type="PANTHER" id="PTHR13683">
    <property type="entry name" value="ASPARTYL PROTEASES"/>
    <property type="match status" value="1"/>
</dbReference>
<comment type="caution">
    <text evidence="4">The sequence shown here is derived from an EMBL/GenBank/DDBJ whole genome shotgun (WGS) entry which is preliminary data.</text>
</comment>
<dbReference type="PRINTS" id="PR00792">
    <property type="entry name" value="PEPSIN"/>
</dbReference>
<feature type="domain" description="Peptidase A1" evidence="3">
    <location>
        <begin position="107"/>
        <end position="412"/>
    </location>
</feature>
<dbReference type="InterPro" id="IPR021109">
    <property type="entry name" value="Peptidase_aspartic_dom_sf"/>
</dbReference>
<sequence>MVKGEAIRSHFHSVKVTSLLPASTCSRPASTGSNRMKYSTTLEVVHMLGPCSPNHEHTKNKPSLPDILSHDQSKLDSIQAQSKQIFLRNNKVMLPTQFGLSLNIPAYVVTIGLGTPPQNVTLIIDSGSDVTWTQCHPCLKCYNQRDPVIQNALSPVTSYPASEVGAPTQDTMPMVRTLMEWYFVFGCGQFNEGLFGETSGILGLARTSFEMSFLDQTAQKYERYFSYCFPSTVSSTGHLIFGRKKSKYSTKNVKFIPLIPDPTFYRVEIVAISIGRTRLSIHPSVFQNPGTIIDSGAVITHLPQEAYVKLRNALKDMMGSSYPTAPAYLNMDTCYYINNHTNVQYPFVSFTFGGGVEVQLHPSGIVAAVSSTMVCLAFTGNTDPNKHTVFGNMQQRTFEMVYDVARERLGFGQGGCE</sequence>
<dbReference type="InterPro" id="IPR001461">
    <property type="entry name" value="Aspartic_peptidase_A1"/>
</dbReference>
<evidence type="ECO:0000313" key="4">
    <source>
        <dbReference type="EMBL" id="KAL3649064.1"/>
    </source>
</evidence>
<evidence type="ECO:0000256" key="1">
    <source>
        <dbReference type="ARBA" id="ARBA00007447"/>
    </source>
</evidence>
<dbReference type="PROSITE" id="PS51767">
    <property type="entry name" value="PEPTIDASE_A1"/>
    <property type="match status" value="1"/>
</dbReference>
<feature type="active site" evidence="2">
    <location>
        <position position="125"/>
    </location>
</feature>
<evidence type="ECO:0000259" key="3">
    <source>
        <dbReference type="PROSITE" id="PS51767"/>
    </source>
</evidence>
<dbReference type="PANTHER" id="PTHR13683:SF750">
    <property type="entry name" value="ASPARTYL PROTEASE AED1"/>
    <property type="match status" value="1"/>
</dbReference>
<dbReference type="SUPFAM" id="SSF50630">
    <property type="entry name" value="Acid proteases"/>
    <property type="match status" value="1"/>
</dbReference>
<protein>
    <recommendedName>
        <fullName evidence="3">Peptidase A1 domain-containing protein</fullName>
    </recommendedName>
</protein>
<feature type="active site" evidence="2">
    <location>
        <position position="294"/>
    </location>
</feature>
<accession>A0ABD3E4K7</accession>
<keyword evidence="5" id="KW-1185">Reference proteome</keyword>
<dbReference type="Pfam" id="PF14543">
    <property type="entry name" value="TAXi_N"/>
    <property type="match status" value="2"/>
</dbReference>
<gene>
    <name evidence="4" type="ORF">CASFOL_005467</name>
</gene>
<reference evidence="5" key="1">
    <citation type="journal article" date="2024" name="IScience">
        <title>Strigolactones Initiate the Formation of Haustorium-like Structures in Castilleja.</title>
        <authorList>
            <person name="Buerger M."/>
            <person name="Peterson D."/>
            <person name="Chory J."/>
        </authorList>
    </citation>
    <scope>NUCLEOTIDE SEQUENCE [LARGE SCALE GENOMIC DNA]</scope>
</reference>